<reference evidence="2 3" key="1">
    <citation type="journal article" date="2014" name="Genome Announc.">
        <title>Draft Genome Sequence of the Antitrypanosomally Active Sponge-Associated Bacterium Actinokineospora sp. Strain EG49.</title>
        <authorList>
            <person name="Harjes J."/>
            <person name="Ryu T."/>
            <person name="Abdelmohsen U.R."/>
            <person name="Moitinho-Silva L."/>
            <person name="Horn H."/>
            <person name="Ravasi T."/>
            <person name="Hentschel U."/>
        </authorList>
    </citation>
    <scope>NUCLEOTIDE SEQUENCE [LARGE SCALE GENOMIC DNA]</scope>
    <source>
        <strain evidence="2 3">EG49</strain>
    </source>
</reference>
<dbReference type="RefSeq" id="WP_035281162.1">
    <property type="nucleotide sequence ID" value="NZ_AYXG01000076.1"/>
</dbReference>
<keyword evidence="1" id="KW-1133">Transmembrane helix</keyword>
<gene>
    <name evidence="2" type="ORF">UO65_2149</name>
</gene>
<sequence>MTTAPPETTAPSPLRRVARSATTTPGRLSVIWAGLLLLTIATGIVSAVATQAKQDTLDELLTQREPLAAVAQQIFRSLSDADATAASAFLSGGVEPPELRARYELDIATAGEAVGAASSDLGDDPVAAGYVSTLSRQLPVYTGLVETARANNRQGFPAGAAYLREASGLMRSKILPAAEQLYGIDHQRLRAAQDEARALPWGPVALTAALLVALLAAQVHLTRRTNRLLNVGLVVATAAVVVAVAWASVALLLAADRVDDAQRNGSAQADVLVHARINALKCRADETLTLVARGDGPGYEAEWQQLAATLTGDGRDNLLRQAQDLAPTDAVRQAVDNASAWQGAHRRIRELDGNGQYEEAVTVAVGQAPDSAATTFAALDDNLRTAIDAARAEFATQTTGAAQVTTGLTAGVALLTTVAAAGISAGIRERLREYR</sequence>
<accession>W7J992</accession>
<dbReference type="OrthoDB" id="3218196at2"/>
<keyword evidence="1" id="KW-0812">Transmembrane</keyword>
<dbReference type="PATRIC" id="fig|909613.9.peg.2161"/>
<dbReference type="STRING" id="909613.UO65_2149"/>
<keyword evidence="3" id="KW-1185">Reference proteome</keyword>
<feature type="transmembrane region" description="Helical" evidence="1">
    <location>
        <begin position="198"/>
        <end position="219"/>
    </location>
</feature>
<dbReference type="EMBL" id="AYXG01000076">
    <property type="protein sequence ID" value="EWC62559.1"/>
    <property type="molecule type" value="Genomic_DNA"/>
</dbReference>
<evidence type="ECO:0000256" key="1">
    <source>
        <dbReference type="SAM" id="Phobius"/>
    </source>
</evidence>
<dbReference type="AlphaFoldDB" id="W7J992"/>
<feature type="transmembrane region" description="Helical" evidence="1">
    <location>
        <begin position="231"/>
        <end position="254"/>
    </location>
</feature>
<proteinExistence type="predicted"/>
<protein>
    <submittedName>
        <fullName evidence="2">Putative secreted protein</fullName>
    </submittedName>
</protein>
<evidence type="ECO:0000313" key="3">
    <source>
        <dbReference type="Proteomes" id="UP000019277"/>
    </source>
</evidence>
<evidence type="ECO:0000313" key="2">
    <source>
        <dbReference type="EMBL" id="EWC62559.1"/>
    </source>
</evidence>
<keyword evidence="1" id="KW-0472">Membrane</keyword>
<dbReference type="eggNOG" id="COG5278">
    <property type="taxonomic scope" value="Bacteria"/>
</dbReference>
<organism evidence="2 3">
    <name type="scientific">Actinokineospora spheciospongiae</name>
    <dbReference type="NCBI Taxonomy" id="909613"/>
    <lineage>
        <taxon>Bacteria</taxon>
        <taxon>Bacillati</taxon>
        <taxon>Actinomycetota</taxon>
        <taxon>Actinomycetes</taxon>
        <taxon>Pseudonocardiales</taxon>
        <taxon>Pseudonocardiaceae</taxon>
        <taxon>Actinokineospora</taxon>
    </lineage>
</organism>
<feature type="transmembrane region" description="Helical" evidence="1">
    <location>
        <begin position="30"/>
        <end position="49"/>
    </location>
</feature>
<dbReference type="Proteomes" id="UP000019277">
    <property type="component" value="Unassembled WGS sequence"/>
</dbReference>
<comment type="caution">
    <text evidence="2">The sequence shown here is derived from an EMBL/GenBank/DDBJ whole genome shotgun (WGS) entry which is preliminary data.</text>
</comment>
<name>W7J992_9PSEU</name>